<organism evidence="4 5">
    <name type="scientific">Staphylotrichum longicolle</name>
    <dbReference type="NCBI Taxonomy" id="669026"/>
    <lineage>
        <taxon>Eukaryota</taxon>
        <taxon>Fungi</taxon>
        <taxon>Dikarya</taxon>
        <taxon>Ascomycota</taxon>
        <taxon>Pezizomycotina</taxon>
        <taxon>Sordariomycetes</taxon>
        <taxon>Sordariomycetidae</taxon>
        <taxon>Sordariales</taxon>
        <taxon>Chaetomiaceae</taxon>
        <taxon>Staphylotrichum</taxon>
    </lineage>
</organism>
<accession>A0AAD4I304</accession>
<dbReference type="CDD" id="cd00160">
    <property type="entry name" value="RhoGEF"/>
    <property type="match status" value="1"/>
</dbReference>
<feature type="compositionally biased region" description="Polar residues" evidence="2">
    <location>
        <begin position="644"/>
        <end position="658"/>
    </location>
</feature>
<dbReference type="InterPro" id="IPR035899">
    <property type="entry name" value="DBL_dom_sf"/>
</dbReference>
<feature type="compositionally biased region" description="Polar residues" evidence="2">
    <location>
        <begin position="150"/>
        <end position="167"/>
    </location>
</feature>
<dbReference type="Proteomes" id="UP001197093">
    <property type="component" value="Unassembled WGS sequence"/>
</dbReference>
<dbReference type="Gene3D" id="1.20.900.10">
    <property type="entry name" value="Dbl homology (DH) domain"/>
    <property type="match status" value="1"/>
</dbReference>
<dbReference type="EMBL" id="JAHCVI010000001">
    <property type="protein sequence ID" value="KAG7293026.1"/>
    <property type="molecule type" value="Genomic_DNA"/>
</dbReference>
<feature type="region of interest" description="Disordered" evidence="2">
    <location>
        <begin position="1691"/>
        <end position="1718"/>
    </location>
</feature>
<name>A0AAD4I304_9PEZI</name>
<comment type="caution">
    <text evidence="4">The sequence shown here is derived from an EMBL/GenBank/DDBJ whole genome shotgun (WGS) entry which is preliminary data.</text>
</comment>
<feature type="compositionally biased region" description="Polar residues" evidence="2">
    <location>
        <begin position="981"/>
        <end position="991"/>
    </location>
</feature>
<proteinExistence type="predicted"/>
<reference evidence="4" key="1">
    <citation type="submission" date="2023-02" db="EMBL/GenBank/DDBJ databases">
        <authorList>
            <person name="Palmer J.M."/>
        </authorList>
    </citation>
    <scope>NUCLEOTIDE SEQUENCE</scope>
    <source>
        <strain evidence="4">FW57</strain>
    </source>
</reference>
<feature type="region of interest" description="Disordered" evidence="2">
    <location>
        <begin position="1606"/>
        <end position="1679"/>
    </location>
</feature>
<evidence type="ECO:0000313" key="5">
    <source>
        <dbReference type="Proteomes" id="UP001197093"/>
    </source>
</evidence>
<dbReference type="InterPro" id="IPR027267">
    <property type="entry name" value="AH/BAR_dom_sf"/>
</dbReference>
<feature type="region of interest" description="Disordered" evidence="2">
    <location>
        <begin position="781"/>
        <end position="804"/>
    </location>
</feature>
<dbReference type="CDD" id="cd07589">
    <property type="entry name" value="BAR_DNMBP"/>
    <property type="match status" value="1"/>
</dbReference>
<evidence type="ECO:0000259" key="3">
    <source>
        <dbReference type="PROSITE" id="PS50010"/>
    </source>
</evidence>
<feature type="compositionally biased region" description="Low complexity" evidence="2">
    <location>
        <begin position="781"/>
        <end position="792"/>
    </location>
</feature>
<evidence type="ECO:0000256" key="2">
    <source>
        <dbReference type="SAM" id="MobiDB-lite"/>
    </source>
</evidence>
<dbReference type="Gene3D" id="1.20.1270.60">
    <property type="entry name" value="Arfaptin homology (AH) domain/BAR domain"/>
    <property type="match status" value="1"/>
</dbReference>
<dbReference type="PROSITE" id="PS50010">
    <property type="entry name" value="DH_2"/>
    <property type="match status" value="1"/>
</dbReference>
<dbReference type="SUPFAM" id="SSF103657">
    <property type="entry name" value="BAR/IMD domain-like"/>
    <property type="match status" value="1"/>
</dbReference>
<feature type="compositionally biased region" description="Polar residues" evidence="2">
    <location>
        <begin position="870"/>
        <end position="888"/>
    </location>
</feature>
<dbReference type="PANTHER" id="PTHR22834">
    <property type="entry name" value="NUCLEAR FUSION PROTEIN FUS2"/>
    <property type="match status" value="1"/>
</dbReference>
<feature type="region of interest" description="Disordered" evidence="2">
    <location>
        <begin position="638"/>
        <end position="666"/>
    </location>
</feature>
<feature type="region of interest" description="Disordered" evidence="2">
    <location>
        <begin position="718"/>
        <end position="740"/>
    </location>
</feature>
<feature type="compositionally biased region" description="Polar residues" evidence="2">
    <location>
        <begin position="119"/>
        <end position="135"/>
    </location>
</feature>
<feature type="region of interest" description="Disordered" evidence="2">
    <location>
        <begin position="1524"/>
        <end position="1554"/>
    </location>
</feature>
<keyword evidence="5" id="KW-1185">Reference proteome</keyword>
<keyword evidence="1" id="KW-0175">Coiled coil</keyword>
<sequence>MDHGSLRDEPVSRSGPLLDHLGHFDPQQPPQQQPLYYDPYDHLDIDPSPSPHVPVNPYAAANLHAFSANALTTALTADSHDDSVDPADFYRSYRTAQQPGAVGHDSSPPVKDSMAPAVASSTRQPSLRSNGNGTTPKHPAVPATHRNALRPSQRSVSSPVDNRSENLGNAAGGGRGAAATVPPSVRDLKKKFDQHGFEQREGETTRCRERCNLPWRTEVDGDTRTRHGARHKQILRRSKLAAAKIRHCGPGSHRLPVLCEQDISASHLRIGKFTGGKENERRPKSWQPTIDAFQLSFHLQAVRHEREKFSATCFTGENTDRNSREPNEDAVKPYLKLNAYVAVPPPKLSPSLRSSRPRQSVANATTAASRMRAVERGASPLRQSQRSAPKTDEATPRRRKVSVGAIDFAQRRESIKLAYSKSIRDTQAREARQAAAERRKKELAAVANAKAEAEAAAVAAVAQAAADAAATEIPRRSRDSDRTLQIPHESEEPSIEEPWEGAEDMPTPQPPSEEFRAPPEPLRLEIPGSFPNAGPPGLDRDHIPLSAVSMTSAVTEFDTEVQTEPPRHENTTVIDEVLKAPMPGVAQAPQEPVLEHQASEQATAPALRKRVSYQYPFDDEGDEDDSVSIKISLDIDTSAHASVPQPQSSPELTPTRTTVELEPEPEAIPISVPATVEDDEYVPRPYTFSDNYETTITILGPENDFQPLHKELPRATISQTELPQADEPPVSSTHEDIGSQPPHLVDARFGDEAPAGAESLDRVEDFYVGSRLHDNVAVLRDSSFTPSDPSTPLDGHLSSTEYQKASDTSHNLIVPGLLAPGNRLSQHSAWTDFSFGSEDREAGRPNSTPHSHGVDTQDDGASFRAVPSTGDLSTCASSLGDLTQSPETSPLDKAGPSPSPMLSELSASQQHLPEPAAAESYTTHSEPNVDQIAPQPEREPPRPPRSEREYEHDRPLYLAESRPDSYAYSQYSHDGNGDLSGATSPPRSASQLRLDLEPSQVSLSETLYEGQTPLTEKEQEEQKRLRQRQLVIRELIDTEDAFVRDLTVVEEIYKGTAEACPNLDSKTVKLIFRNTDEIIAFHAALLVEFKDAASTVYTPKGRRSPLPSAEAKDSDSATLNSVNSTKPKRDDEKDRLTSLGPVFIRNIEQLKAVHEVYLRSSDNSSKRLLQIQEDKTVMLWLDECNEVAKELTSAWNLDSLLIKPMQRITKYPDIITHLLKYTPEDHPDRDSLVNARTAVIDAIDDINKTKKNFELVGQIVSNRKRKESDVRAGLARAFGKRVDKLQVSVTKTAEDEEYQKLQQQFGDDYLRLQVVLRDVEYYTRNVATYVHEFLQYLSSMELVMRLQPSRDHAHLESKWVQFNVSMRDVEKIALEKHLSDVRKHVIEPFEQVIRCYGNPSLAMKKRVKRRIDYEKYMALKANNKKVDKQLSELVEQYEALNETLKKELPKLSAMTAKIGNICLGKFISIQASWYAMWKEKVKAPLSDVTHVPEPSEIVSSFQREFALQEVRARALGILNPTLKSRASQSTTDDASSIMSKARSQRGGDILSPRGRGLSINSDYLPTLPTPDFAKRNSGQFSMSPTSSALPSPANYYRDYYSGINGGHARGGPGSPITPADPNLAPRSATAMVGPPLVRPSTGRSFDSTSLPRQSSESTAAASVNRRDSNSTFNSSYHGAVGNETRRLSGLFSSALPLPDGGPDESARSSRASSRDRGGNSGYNVLWLAASLFEFNIETTKHEAGYPYLTYQAGEIFDVIAEKGELWLAKNQDDPRDVVGWIWSKHFAKLADS</sequence>
<dbReference type="PANTHER" id="PTHR22834:SF20">
    <property type="entry name" value="SH3 DOMAIN-CONTAINING PROTEIN"/>
    <property type="match status" value="1"/>
</dbReference>
<feature type="compositionally biased region" description="Basic and acidic residues" evidence="2">
    <location>
        <begin position="1704"/>
        <end position="1717"/>
    </location>
</feature>
<feature type="compositionally biased region" description="Basic and acidic residues" evidence="2">
    <location>
        <begin position="936"/>
        <end position="955"/>
    </location>
</feature>
<feature type="domain" description="DH" evidence="3">
    <location>
        <begin position="1027"/>
        <end position="1249"/>
    </location>
</feature>
<protein>
    <recommendedName>
        <fullName evidence="3">DH domain-containing protein</fullName>
    </recommendedName>
</protein>
<feature type="coiled-coil region" evidence="1">
    <location>
        <begin position="1416"/>
        <end position="1454"/>
    </location>
</feature>
<dbReference type="InterPro" id="IPR051492">
    <property type="entry name" value="Dynamin-Rho_GEF"/>
</dbReference>
<feature type="compositionally biased region" description="Basic and acidic residues" evidence="2">
    <location>
        <begin position="473"/>
        <end position="482"/>
    </location>
</feature>
<feature type="compositionally biased region" description="Low complexity" evidence="2">
    <location>
        <begin position="349"/>
        <end position="360"/>
    </location>
</feature>
<dbReference type="GO" id="GO:0005737">
    <property type="term" value="C:cytoplasm"/>
    <property type="evidence" value="ECO:0007669"/>
    <property type="project" value="TreeGrafter"/>
</dbReference>
<dbReference type="GO" id="GO:0005085">
    <property type="term" value="F:guanyl-nucleotide exchange factor activity"/>
    <property type="evidence" value="ECO:0007669"/>
    <property type="project" value="InterPro"/>
</dbReference>
<feature type="compositionally biased region" description="Acidic residues" evidence="2">
    <location>
        <begin position="492"/>
        <end position="503"/>
    </location>
</feature>
<dbReference type="InterPro" id="IPR000219">
    <property type="entry name" value="DH_dom"/>
</dbReference>
<dbReference type="SUPFAM" id="SSF48065">
    <property type="entry name" value="DBL homology domain (DH-domain)"/>
    <property type="match status" value="1"/>
</dbReference>
<feature type="region of interest" description="Disordered" evidence="2">
    <location>
        <begin position="98"/>
        <end position="183"/>
    </location>
</feature>
<feature type="region of interest" description="Disordered" evidence="2">
    <location>
        <begin position="1"/>
        <end position="56"/>
    </location>
</feature>
<evidence type="ECO:0000313" key="4">
    <source>
        <dbReference type="EMBL" id="KAG7293026.1"/>
    </source>
</evidence>
<feature type="compositionally biased region" description="Basic and acidic residues" evidence="2">
    <location>
        <begin position="1"/>
        <end position="11"/>
    </location>
</feature>
<feature type="compositionally biased region" description="Polar residues" evidence="2">
    <location>
        <begin position="1116"/>
        <end position="1125"/>
    </location>
</feature>
<feature type="region of interest" description="Disordered" evidence="2">
    <location>
        <begin position="346"/>
        <end position="401"/>
    </location>
</feature>
<dbReference type="Pfam" id="PF00621">
    <property type="entry name" value="RhoGEF"/>
    <property type="match status" value="1"/>
</dbReference>
<evidence type="ECO:0000256" key="1">
    <source>
        <dbReference type="SAM" id="Coils"/>
    </source>
</evidence>
<gene>
    <name evidence="4" type="ORF">NEMBOFW57_003071</name>
</gene>
<feature type="region of interest" description="Disordered" evidence="2">
    <location>
        <begin position="469"/>
        <end position="543"/>
    </location>
</feature>
<dbReference type="GO" id="GO:0032955">
    <property type="term" value="P:regulation of division septum assembly"/>
    <property type="evidence" value="ECO:0007669"/>
    <property type="project" value="TreeGrafter"/>
</dbReference>
<feature type="region of interest" description="Disordered" evidence="2">
    <location>
        <begin position="836"/>
        <end position="991"/>
    </location>
</feature>
<feature type="compositionally biased region" description="Polar residues" evidence="2">
    <location>
        <begin position="1524"/>
        <end position="1538"/>
    </location>
</feature>
<feature type="region of interest" description="Disordered" evidence="2">
    <location>
        <begin position="1098"/>
        <end position="1134"/>
    </location>
</feature>
<feature type="compositionally biased region" description="Polar residues" evidence="2">
    <location>
        <begin position="1641"/>
        <end position="1661"/>
    </location>
</feature>
<dbReference type="GO" id="GO:0031991">
    <property type="term" value="P:regulation of actomyosin contractile ring contraction"/>
    <property type="evidence" value="ECO:0007669"/>
    <property type="project" value="TreeGrafter"/>
</dbReference>
<dbReference type="SMART" id="SM00325">
    <property type="entry name" value="RhoGEF"/>
    <property type="match status" value="1"/>
</dbReference>